<evidence type="ECO:0000313" key="2">
    <source>
        <dbReference type="EnsemblPlants" id="EMT11729"/>
    </source>
</evidence>
<dbReference type="PANTHER" id="PTHR34708:SF1">
    <property type="entry name" value="OS08G0126400 PROTEIN"/>
    <property type="match status" value="1"/>
</dbReference>
<protein>
    <recommendedName>
        <fullName evidence="1">KIB1-4 beta-propeller domain-containing protein</fullName>
    </recommendedName>
</protein>
<dbReference type="AlphaFoldDB" id="M8BY27"/>
<feature type="domain" description="KIB1-4 beta-propeller" evidence="1">
    <location>
        <begin position="2"/>
        <end position="140"/>
    </location>
</feature>
<dbReference type="Pfam" id="PF03478">
    <property type="entry name" value="Beta-prop_KIB1-4"/>
    <property type="match status" value="1"/>
</dbReference>
<reference evidence="2" key="1">
    <citation type="submission" date="2015-06" db="UniProtKB">
        <authorList>
            <consortium name="EnsemblPlants"/>
        </authorList>
    </citation>
    <scope>IDENTIFICATION</scope>
</reference>
<organism evidence="2">
    <name type="scientific">Aegilops tauschii</name>
    <name type="common">Tausch's goatgrass</name>
    <name type="synonym">Aegilops squarrosa</name>
    <dbReference type="NCBI Taxonomy" id="37682"/>
    <lineage>
        <taxon>Eukaryota</taxon>
        <taxon>Viridiplantae</taxon>
        <taxon>Streptophyta</taxon>
        <taxon>Embryophyta</taxon>
        <taxon>Tracheophyta</taxon>
        <taxon>Spermatophyta</taxon>
        <taxon>Magnoliopsida</taxon>
        <taxon>Liliopsida</taxon>
        <taxon>Poales</taxon>
        <taxon>Poaceae</taxon>
        <taxon>BOP clade</taxon>
        <taxon>Pooideae</taxon>
        <taxon>Triticodae</taxon>
        <taxon>Triticeae</taxon>
        <taxon>Triticinae</taxon>
        <taxon>Aegilops</taxon>
    </lineage>
</organism>
<name>M8BY27_AEGTA</name>
<dbReference type="EnsemblPlants" id="EMT11729">
    <property type="protein sequence ID" value="EMT11729"/>
    <property type="gene ID" value="F775_16528"/>
</dbReference>
<dbReference type="ExpressionAtlas" id="M8BY27">
    <property type="expression patterns" value="baseline"/>
</dbReference>
<evidence type="ECO:0000259" key="1">
    <source>
        <dbReference type="Pfam" id="PF03478"/>
    </source>
</evidence>
<dbReference type="InterPro" id="IPR005174">
    <property type="entry name" value="KIB1-4_b-propeller"/>
</dbReference>
<accession>M8BY27</accession>
<sequence length="140" mass="15951">MVFAPNPTTNDFLAAVICDINRLAYVTAGARRWAVLDPIRLAEEDQIANLLYHIYGMVYYLTRIYQMWRNAACMVSLQLPGGCRCLVEHDKVFVLRYDPQRRPCWDVVADLRGHSVFFGRNNAVSIYAEGVLGLKGDCVY</sequence>
<proteinExistence type="predicted"/>
<dbReference type="PANTHER" id="PTHR34708">
    <property type="entry name" value="OS07G0440000 PROTEIN"/>
    <property type="match status" value="1"/>
</dbReference>